<keyword evidence="5" id="KW-1185">Reference proteome</keyword>
<feature type="transmembrane region" description="Helical" evidence="1">
    <location>
        <begin position="118"/>
        <end position="143"/>
    </location>
</feature>
<evidence type="ECO:0000256" key="1">
    <source>
        <dbReference type="SAM" id="Phobius"/>
    </source>
</evidence>
<dbReference type="Gene3D" id="3.30.565.10">
    <property type="entry name" value="Histidine kinase-like ATPase, C-terminal domain"/>
    <property type="match status" value="1"/>
</dbReference>
<accession>A0A120AFZ7</accession>
<sequence length="360" mass="39744">MAGMRNRLSLLLVVLGWWTLNALVWVGQVATMREAAGQAPQWADTLRQQLASAWLWVPITLFLLWVVRRYPFERGRHARAALAQAAAVALVIVLRALAVIGLNGWIGWYAVLPPLGEVLIASVLNNLLMSWMIVGVAHALVYARRARRRERQAMQLEARLARARLDALTAQLNPHFLFNALNSIAEMVHRDPDGADRMLVDLGALLRHSLDSSRSQEIALRDELAALDHYIGIEKIRLGDRLQVRWSIDSTLLDAQVPQLLLQPLVENAIHHAVATRTTPGQVSVRAQRDHAELLLEVSDDGGQRSAPPGAGLGLGNTRERLRCLYGEDHRFEIGARAGGGTQVCLRLPLRMAPAGEVAA</sequence>
<feature type="transmembrane region" description="Helical" evidence="1">
    <location>
        <begin position="53"/>
        <end position="70"/>
    </location>
</feature>
<dbReference type="PANTHER" id="PTHR34220:SF7">
    <property type="entry name" value="SENSOR HISTIDINE KINASE YPDA"/>
    <property type="match status" value="1"/>
</dbReference>
<dbReference type="InterPro" id="IPR010559">
    <property type="entry name" value="Sig_transdc_His_kin_internal"/>
</dbReference>
<name>A0A120AFZ7_9GAMM</name>
<feature type="domain" description="Histidine kinase/HSP90-like ATPase" evidence="2">
    <location>
        <begin position="259"/>
        <end position="351"/>
    </location>
</feature>
<dbReference type="EMBL" id="JAJA02000001">
    <property type="protein sequence ID" value="KWS03800.1"/>
    <property type="molecule type" value="Genomic_DNA"/>
</dbReference>
<organism evidence="4 5">
    <name type="scientific">Lysobacter capsici AZ78</name>
    <dbReference type="NCBI Taxonomy" id="1444315"/>
    <lineage>
        <taxon>Bacteria</taxon>
        <taxon>Pseudomonadati</taxon>
        <taxon>Pseudomonadota</taxon>
        <taxon>Gammaproteobacteria</taxon>
        <taxon>Lysobacterales</taxon>
        <taxon>Lysobacteraceae</taxon>
        <taxon>Lysobacter</taxon>
    </lineage>
</organism>
<comment type="caution">
    <text evidence="4">The sequence shown here is derived from an EMBL/GenBank/DDBJ whole genome shotgun (WGS) entry which is preliminary data.</text>
</comment>
<reference evidence="4 5" key="1">
    <citation type="journal article" date="2014" name="Genome Announc.">
        <title>Draft Genome Sequence of Lysobacter capsici AZ78, a Bacterium Antagonistic to Plant-Pathogenic Oomycetes.</title>
        <authorList>
            <person name="Puopolo G."/>
            <person name="Sonego P."/>
            <person name="Engelen K."/>
            <person name="Pertot I."/>
        </authorList>
    </citation>
    <scope>NUCLEOTIDE SEQUENCE [LARGE SCALE GENOMIC DNA]</scope>
    <source>
        <strain evidence="4 5">AZ78</strain>
    </source>
</reference>
<dbReference type="GO" id="GO:0016020">
    <property type="term" value="C:membrane"/>
    <property type="evidence" value="ECO:0007669"/>
    <property type="project" value="InterPro"/>
</dbReference>
<keyword evidence="4" id="KW-0808">Transferase</keyword>
<dbReference type="SUPFAM" id="SSF55874">
    <property type="entry name" value="ATPase domain of HSP90 chaperone/DNA topoisomerase II/histidine kinase"/>
    <property type="match status" value="1"/>
</dbReference>
<gene>
    <name evidence="4" type="ORF">AZ78_1349</name>
</gene>
<dbReference type="Proteomes" id="UP000023435">
    <property type="component" value="Unassembled WGS sequence"/>
</dbReference>
<dbReference type="AlphaFoldDB" id="A0A120AFZ7"/>
<keyword evidence="1" id="KW-1133">Transmembrane helix</keyword>
<dbReference type="InterPro" id="IPR036890">
    <property type="entry name" value="HATPase_C_sf"/>
</dbReference>
<protein>
    <submittedName>
        <fullName evidence="4">Autolysin sensor kinase</fullName>
        <ecNumber evidence="4">2.7.3.-</ecNumber>
    </submittedName>
</protein>
<keyword evidence="1" id="KW-0812">Transmembrane</keyword>
<feature type="domain" description="Signal transduction histidine kinase internal region" evidence="3">
    <location>
        <begin position="163"/>
        <end position="242"/>
    </location>
</feature>
<keyword evidence="4" id="KW-0418">Kinase</keyword>
<feature type="transmembrane region" description="Helical" evidence="1">
    <location>
        <begin position="82"/>
        <end position="106"/>
    </location>
</feature>
<dbReference type="Pfam" id="PF02518">
    <property type="entry name" value="HATPase_c"/>
    <property type="match status" value="1"/>
</dbReference>
<evidence type="ECO:0000259" key="2">
    <source>
        <dbReference type="Pfam" id="PF02518"/>
    </source>
</evidence>
<evidence type="ECO:0000313" key="4">
    <source>
        <dbReference type="EMBL" id="KWS03800.1"/>
    </source>
</evidence>
<dbReference type="InterPro" id="IPR050640">
    <property type="entry name" value="Bact_2-comp_sensor_kinase"/>
</dbReference>
<evidence type="ECO:0000313" key="5">
    <source>
        <dbReference type="Proteomes" id="UP000023435"/>
    </source>
</evidence>
<evidence type="ECO:0000259" key="3">
    <source>
        <dbReference type="Pfam" id="PF06580"/>
    </source>
</evidence>
<dbReference type="InterPro" id="IPR003594">
    <property type="entry name" value="HATPase_dom"/>
</dbReference>
<dbReference type="GO" id="GO:0000155">
    <property type="term" value="F:phosphorelay sensor kinase activity"/>
    <property type="evidence" value="ECO:0007669"/>
    <property type="project" value="InterPro"/>
</dbReference>
<dbReference type="PANTHER" id="PTHR34220">
    <property type="entry name" value="SENSOR HISTIDINE KINASE YPDA"/>
    <property type="match status" value="1"/>
</dbReference>
<keyword evidence="1" id="KW-0472">Membrane</keyword>
<dbReference type="Pfam" id="PF06580">
    <property type="entry name" value="His_kinase"/>
    <property type="match status" value="1"/>
</dbReference>
<dbReference type="EC" id="2.7.3.-" evidence="4"/>
<proteinExistence type="predicted"/>